<evidence type="ECO:0000256" key="2">
    <source>
        <dbReference type="ARBA" id="ARBA00022840"/>
    </source>
</evidence>
<dbReference type="EMBL" id="PRFC01000099">
    <property type="protein sequence ID" value="PWV07642.1"/>
    <property type="molecule type" value="Genomic_DNA"/>
</dbReference>
<dbReference type="VEuPathDB" id="TriTrypDB:TcCLB.509967.20"/>
<dbReference type="VEuPathDB" id="TriTrypDB:TCSYLVIO_008254"/>
<dbReference type="SMART" id="SM00534">
    <property type="entry name" value="MUTSac"/>
    <property type="match status" value="1"/>
</dbReference>
<evidence type="ECO:0000256" key="1">
    <source>
        <dbReference type="ARBA" id="ARBA00022741"/>
    </source>
</evidence>
<dbReference type="Gene3D" id="3.40.50.300">
    <property type="entry name" value="P-loop containing nucleotide triphosphate hydrolases"/>
    <property type="match status" value="1"/>
</dbReference>
<dbReference type="InterPro" id="IPR036678">
    <property type="entry name" value="MutS_con_dom_sf"/>
</dbReference>
<reference evidence="8 9" key="1">
    <citation type="journal article" date="2018" name="Microb. Genom.">
        <title>Expanding an expanded genome: long-read sequencing of Trypanosoma cruzi.</title>
        <authorList>
            <person name="Berna L."/>
            <person name="Rodriguez M."/>
            <person name="Chiribao M.L."/>
            <person name="Parodi-Talice A."/>
            <person name="Pita S."/>
            <person name="Rijo G."/>
            <person name="Alvarez-Valin F."/>
            <person name="Robello C."/>
        </authorList>
    </citation>
    <scope>NUCLEOTIDE SEQUENCE [LARGE SCALE GENOMIC DNA]</scope>
    <source>
        <strain evidence="8 9">TCC</strain>
    </source>
</reference>
<evidence type="ECO:0000256" key="4">
    <source>
        <dbReference type="SAM" id="MobiDB-lite"/>
    </source>
</evidence>
<evidence type="ECO:0000313" key="9">
    <source>
        <dbReference type="Proteomes" id="UP000246078"/>
    </source>
</evidence>
<dbReference type="PANTHER" id="PTHR11361">
    <property type="entry name" value="DNA MISMATCH REPAIR PROTEIN MUTS FAMILY MEMBER"/>
    <property type="match status" value="1"/>
</dbReference>
<dbReference type="InterPro" id="IPR007696">
    <property type="entry name" value="DNA_mismatch_repair_MutS_core"/>
</dbReference>
<protein>
    <submittedName>
        <fullName evidence="8">Putative mismatch repair protein MSH4</fullName>
    </submittedName>
</protein>
<dbReference type="InterPro" id="IPR036187">
    <property type="entry name" value="DNA_mismatch_repair_MutS_sf"/>
</dbReference>
<dbReference type="GO" id="GO:0140664">
    <property type="term" value="F:ATP-dependent DNA damage sensor activity"/>
    <property type="evidence" value="ECO:0007669"/>
    <property type="project" value="InterPro"/>
</dbReference>
<gene>
    <name evidence="8" type="ORF">C3747_99g161</name>
</gene>
<dbReference type="VEuPathDB" id="TriTrypDB:Tc_MARK_1690"/>
<dbReference type="InterPro" id="IPR027417">
    <property type="entry name" value="P-loop_NTPase"/>
</dbReference>
<dbReference type="GO" id="GO:0006298">
    <property type="term" value="P:mismatch repair"/>
    <property type="evidence" value="ECO:0007669"/>
    <property type="project" value="InterPro"/>
</dbReference>
<dbReference type="VEuPathDB" id="TriTrypDB:TcBrA4_0046350"/>
<feature type="region of interest" description="Disordered" evidence="4">
    <location>
        <begin position="379"/>
        <end position="418"/>
    </location>
</feature>
<dbReference type="SUPFAM" id="SSF48334">
    <property type="entry name" value="DNA repair protein MutS, domain III"/>
    <property type="match status" value="1"/>
</dbReference>
<dbReference type="VEuPathDB" id="TriTrypDB:C3747_99g161"/>
<dbReference type="GO" id="GO:0005524">
    <property type="term" value="F:ATP binding"/>
    <property type="evidence" value="ECO:0007669"/>
    <property type="project" value="UniProtKB-KW"/>
</dbReference>
<dbReference type="VEuPathDB" id="TriTrypDB:Tc_MARK_1691"/>
<dbReference type="SUPFAM" id="SSF52540">
    <property type="entry name" value="P-loop containing nucleoside triphosphate hydrolases"/>
    <property type="match status" value="1"/>
</dbReference>
<dbReference type="VEuPathDB" id="TriTrypDB:BCY84_11457"/>
<keyword evidence="1" id="KW-0547">Nucleotide-binding</keyword>
<organism evidence="8 9">
    <name type="scientific">Trypanosoma cruzi</name>
    <dbReference type="NCBI Taxonomy" id="5693"/>
    <lineage>
        <taxon>Eukaryota</taxon>
        <taxon>Discoba</taxon>
        <taxon>Euglenozoa</taxon>
        <taxon>Kinetoplastea</taxon>
        <taxon>Metakinetoplastina</taxon>
        <taxon>Trypanosomatida</taxon>
        <taxon>Trypanosomatidae</taxon>
        <taxon>Trypanosoma</taxon>
        <taxon>Schizotrypanum</taxon>
    </lineage>
</organism>
<evidence type="ECO:0000259" key="6">
    <source>
        <dbReference type="SMART" id="SM00533"/>
    </source>
</evidence>
<dbReference type="AlphaFoldDB" id="A0A2V2WHH0"/>
<feature type="compositionally biased region" description="Basic and acidic residues" evidence="4">
    <location>
        <begin position="1208"/>
        <end position="1223"/>
    </location>
</feature>
<evidence type="ECO:0000256" key="5">
    <source>
        <dbReference type="SAM" id="SignalP"/>
    </source>
</evidence>
<dbReference type="VEuPathDB" id="TriTrypDB:TcCL_ESM07100"/>
<evidence type="ECO:0000313" key="8">
    <source>
        <dbReference type="EMBL" id="PWV07642.1"/>
    </source>
</evidence>
<dbReference type="VEuPathDB" id="TriTrypDB:TcG_09229"/>
<dbReference type="Pfam" id="PF05192">
    <property type="entry name" value="MutS_III"/>
    <property type="match status" value="1"/>
</dbReference>
<dbReference type="SMART" id="SM00533">
    <property type="entry name" value="MUTSd"/>
    <property type="match status" value="1"/>
</dbReference>
<accession>A0A2V2WHH0</accession>
<feature type="chain" id="PRO_5016163847" evidence="5">
    <location>
        <begin position="22"/>
        <end position="1264"/>
    </location>
</feature>
<feature type="region of interest" description="Disordered" evidence="4">
    <location>
        <begin position="1208"/>
        <end position="1240"/>
    </location>
</feature>
<evidence type="ECO:0000256" key="3">
    <source>
        <dbReference type="ARBA" id="ARBA00023125"/>
    </source>
</evidence>
<dbReference type="InterPro" id="IPR000432">
    <property type="entry name" value="DNA_mismatch_repair_MutS_C"/>
</dbReference>
<dbReference type="InterPro" id="IPR045076">
    <property type="entry name" value="MutS"/>
</dbReference>
<dbReference type="GO" id="GO:0032301">
    <property type="term" value="C:MutSalpha complex"/>
    <property type="evidence" value="ECO:0007669"/>
    <property type="project" value="TreeGrafter"/>
</dbReference>
<dbReference type="Pfam" id="PF00488">
    <property type="entry name" value="MutS_V"/>
    <property type="match status" value="1"/>
</dbReference>
<feature type="compositionally biased region" description="Basic residues" evidence="4">
    <location>
        <begin position="402"/>
        <end position="411"/>
    </location>
</feature>
<dbReference type="Gene3D" id="3.30.420.110">
    <property type="entry name" value="MutS, connector domain"/>
    <property type="match status" value="1"/>
</dbReference>
<dbReference type="VEuPathDB" id="TriTrypDB:TcCL_ESM07099"/>
<dbReference type="GO" id="GO:0030983">
    <property type="term" value="F:mismatched DNA binding"/>
    <property type="evidence" value="ECO:0007669"/>
    <property type="project" value="InterPro"/>
</dbReference>
<name>A0A2V2WHH0_TRYCR</name>
<comment type="caution">
    <text evidence="8">The sequence shown here is derived from an EMBL/GenBank/DDBJ whole genome shotgun (WGS) entry which is preliminary data.</text>
</comment>
<sequence length="1264" mass="138050">MNTCISVMVFFSLRWLFFSLARVFSPSPPIRQRPLRAYVERHIRVHIYLSVYIYIYRGNKESGEGGNPYGVLSCHVTSEPPAHTLTPGRGGAPLSLMNLRPHRPGVRNSAPFISAAGASHNPHSPNGLQNEASFAFAVGEDPHHISSPWAGVTTELGGRPVFAACPPFDRISQPVTPAAPLQRAGVIATDTTALLRMRTGATTSSAAKRSGASQGTGDCIVALIHNRANEVGVALCLFSSLAVIITQYGDSVAFAKTLSFVFSRNPVEVLVPETALDGNFVQTLLRHFRHITFTGVQRSTFDEARGAHRLFELMSTDEACLEVGNTDRYLCVAAANALVEFLEMNYNCTLLPHTVRVQYLALENYVEVSPIAARGLHLISSGPPPRAQSGGQRQDDAVGCGPKKRSARKTLFRGPREQRQSAPMLSLVDVLNHTMTIVGGRLLRSTILQPLRDPTSIELRYDCVEWLRQEEETLKALRRSLQLLGNNDIERAVSNFSHEPKVQTLKTMQQRIEAVVTLWQLLGSATQLTTTLRNCLREDEGALKDCEHGGPRSHDCCLSSDSGNYDVNEGDAYCSFRDEQPCPKRRRLDESCQSPQGVSPAHYHGVTAEAPAVALRTHRGTNTLLCKILETLTECSMEEICAEIALHLDEGVLRATSGVGPQVGDGVTRRACRPSSAISQVQHCFAVKPNISGTLDIARQQYSQAIEAIFALAEELKQRYSVWSLHVVYDGVRGYRFSYDARHERNAPDAVFLQKYSGGSHDSLYHSSRMTMVGEEEKQTNTMEKSGGGGGGYGVGRAHAVATGSASPLRDEYFSTRQERFWPTYSHDAAALTPGEQSGCNGEHQLTKHQVRGRRVACTTNELLVLCRNAEDAVAEIFYTQDGHVRFLIEYLRQRLGKLQAVCDAVALLDMLAAFAVYSRRNGCVRPKLLKPERPLVSGGGTYFLEARHIGGLATANSIQWGDDARVLLVTGPNAAGKTTILRQVGQLFALAQIGCLVPAKAAAVRPCDRIIAHMLCDDLEDTTTSSFGKEMRELSYLCLHATQESVVLVDELGRRTSAREGAAIAWATVEFLVETRCRSVFVTHFGPLTRLESRSAGAVKNYHLAVGTESDEEGGALGDATKTSGRPACTPRFEHRLIPGPSLVDHYGLRLAERVGFFKPALDLAKELLPLMEGVRGAQQVGNTDHDAAAPEAEEVGRDERVEVLSDGRNRGEPGESGDAHDNASQPTEVSARLASATDLSSITAVSDESDITETMRNFYLNQ</sequence>
<keyword evidence="5" id="KW-0732">Signal</keyword>
<dbReference type="VEuPathDB" id="TriTrypDB:ECC02_007678"/>
<proteinExistence type="predicted"/>
<keyword evidence="2" id="KW-0067">ATP-binding</keyword>
<dbReference type="VEuPathDB" id="TriTrypDB:TcG_06906"/>
<keyword evidence="3" id="KW-0238">DNA-binding</keyword>
<feature type="domain" description="DNA mismatch repair protein MutS core" evidence="6">
    <location>
        <begin position="422"/>
        <end position="953"/>
    </location>
</feature>
<feature type="signal peptide" evidence="5">
    <location>
        <begin position="1"/>
        <end position="21"/>
    </location>
</feature>
<dbReference type="VEuPathDB" id="TriTrypDB:C4B63_168g15"/>
<dbReference type="PANTHER" id="PTHR11361:SF139">
    <property type="entry name" value="REPAIR PROTEIN, PUTATIVE-RELATED"/>
    <property type="match status" value="1"/>
</dbReference>
<dbReference type="VEuPathDB" id="TriTrypDB:TcYC6_0022590"/>
<evidence type="ECO:0000259" key="7">
    <source>
        <dbReference type="SMART" id="SM00534"/>
    </source>
</evidence>
<dbReference type="Gene3D" id="1.10.1420.10">
    <property type="match status" value="2"/>
</dbReference>
<dbReference type="Proteomes" id="UP000246078">
    <property type="component" value="Unassembled WGS sequence"/>
</dbReference>
<dbReference type="VEuPathDB" id="TriTrypDB:TcCLB.507233.110"/>
<feature type="domain" description="DNA mismatch repair proteins mutS family" evidence="7">
    <location>
        <begin position="965"/>
        <end position="1171"/>
    </location>
</feature>